<evidence type="ECO:0000256" key="2">
    <source>
        <dbReference type="ARBA" id="ARBA00022490"/>
    </source>
</evidence>
<dbReference type="GO" id="GO:0034128">
    <property type="term" value="P:negative regulation of MyD88-independent toll-like receptor signaling pathway"/>
    <property type="evidence" value="ECO:0007669"/>
    <property type="project" value="InterPro"/>
</dbReference>
<evidence type="ECO:0000256" key="7">
    <source>
        <dbReference type="SAM" id="MobiDB-lite"/>
    </source>
</evidence>
<dbReference type="PANTHER" id="PTHR22998">
    <property type="entry name" value="SARM1"/>
    <property type="match status" value="1"/>
</dbReference>
<dbReference type="Gene3D" id="1.20.5.190">
    <property type="match status" value="1"/>
</dbReference>
<dbReference type="Gene3D" id="1.25.40.20">
    <property type="entry name" value="Ankyrin repeat-containing domain"/>
    <property type="match status" value="1"/>
</dbReference>
<dbReference type="AlphaFoldDB" id="A0A7S4ECN9"/>
<keyword evidence="5" id="KW-0040">ANK repeat</keyword>
<dbReference type="Proteomes" id="UP000789595">
    <property type="component" value="Unassembled WGS sequence"/>
</dbReference>
<evidence type="ECO:0000256" key="6">
    <source>
        <dbReference type="SAM" id="Coils"/>
    </source>
</evidence>
<name>A0A7S4ECN9_9STRA</name>
<dbReference type="Pfam" id="PF00536">
    <property type="entry name" value="SAM_1"/>
    <property type="match status" value="1"/>
</dbReference>
<dbReference type="GO" id="GO:0048678">
    <property type="term" value="P:response to axon injury"/>
    <property type="evidence" value="ECO:0007669"/>
    <property type="project" value="InterPro"/>
</dbReference>
<keyword evidence="6" id="KW-0175">Coiled coil</keyword>
<dbReference type="OrthoDB" id="341259at2759"/>
<dbReference type="Pfam" id="PF12796">
    <property type="entry name" value="Ank_2"/>
    <property type="match status" value="1"/>
</dbReference>
<sequence>MADQQRSSRRGLDYEPNETPSRMASVDDFLDSVDDALLLAPVSQHARGAQPHVVRTLRDFNRMPPPARDREVKREMETAQVEREEKLQGMMMQEQLDLFGEMARRIQGMARMVSGKREANEARERFERVVEEAKAALRIQRAIRGALGRRFVRMFHELETRNLVLGASATHIQRIVRGMFGREIARIKRERAAIALMQRWYRGCRGRHVASMERARLEHLRLRAESACKIQAAWRMKVTREEFQLLRVHMVAALEIERVYRGHLGRRRTHRRRDWENAEPGPERLKLGLRLIEESKVAFERQQEEIDALHRSQEKAENRVSHIHAELRESEKELAVLERELQEIDQIERDLHELTHEREVLQLKITGAAGIASTGEPPRMGSGKPPDVLALLPEGHPSMDDDALLAPSQDVDDEPGTSTAERRLQADAHALEVAIHRKRAERERKRQELEAEFAAVFQEVSRKKHALERLEVSIADMDATRVRKDREFSRLQRNLMELLQEQKYELDTLREKGIELETATATSAAAATATALRAKEHEKRAATMFNQTEELMKFQFMSMSLSYFSSLNMLQQLREMNADTTTAAVASSADAAAAAAAAATAANVPSIKHMKLGAEDVAMGTLKKKQAELAAARLAEQEAKRSKAEPFPPEMRLWSVSDVARWLDTLSLGQYKDAFREASVDGDFLLELREEDLVQVLGMEHKLHVRKVILGRDKLRPLSETDHVKKALVLREEHAERERDGVAMPATDVVFSQCRNGRVKRLGESLNLGFPVDKEDEKGNTLLMCAAQNLNLKMCEMLINRNCDVNHRNSSGNTALHFAMAYDSEGTLAEYLIQQGADDTIENAVGCTCYDGLGQ</sequence>
<dbReference type="PROSITE" id="PS50096">
    <property type="entry name" value="IQ"/>
    <property type="match status" value="3"/>
</dbReference>
<evidence type="ECO:0000313" key="10">
    <source>
        <dbReference type="EMBL" id="CAH0370860.1"/>
    </source>
</evidence>
<dbReference type="InterPro" id="IPR039184">
    <property type="entry name" value="SARM1"/>
</dbReference>
<keyword evidence="2" id="KW-0963">Cytoplasm</keyword>
<dbReference type="Pfam" id="PF00612">
    <property type="entry name" value="IQ"/>
    <property type="match status" value="1"/>
</dbReference>
<dbReference type="PROSITE" id="PS50297">
    <property type="entry name" value="ANK_REP_REGION"/>
    <property type="match status" value="1"/>
</dbReference>
<reference evidence="9" key="1">
    <citation type="submission" date="2021-01" db="EMBL/GenBank/DDBJ databases">
        <authorList>
            <person name="Corre E."/>
            <person name="Pelletier E."/>
            <person name="Niang G."/>
            <person name="Scheremetjew M."/>
            <person name="Finn R."/>
            <person name="Kale V."/>
            <person name="Holt S."/>
            <person name="Cochrane G."/>
            <person name="Meng A."/>
            <person name="Brown T."/>
            <person name="Cohen L."/>
        </authorList>
    </citation>
    <scope>NUCLEOTIDE SEQUENCE</scope>
    <source>
        <strain evidence="9">CCMP1756</strain>
    </source>
</reference>
<dbReference type="SMART" id="SM00248">
    <property type="entry name" value="ANK"/>
    <property type="match status" value="2"/>
</dbReference>
<dbReference type="GO" id="GO:0035591">
    <property type="term" value="F:signaling adaptor activity"/>
    <property type="evidence" value="ECO:0007669"/>
    <property type="project" value="InterPro"/>
</dbReference>
<feature type="repeat" description="ANK" evidence="5">
    <location>
        <begin position="778"/>
        <end position="810"/>
    </location>
</feature>
<dbReference type="PROSITE" id="PS50088">
    <property type="entry name" value="ANK_REPEAT"/>
    <property type="match status" value="2"/>
</dbReference>
<feature type="coiled-coil region" evidence="6">
    <location>
        <begin position="428"/>
        <end position="512"/>
    </location>
</feature>
<keyword evidence="3" id="KW-0677">Repeat</keyword>
<feature type="coiled-coil region" evidence="6">
    <location>
        <begin position="292"/>
        <end position="364"/>
    </location>
</feature>
<accession>A0A7S4ECN9</accession>
<dbReference type="SMART" id="SM00454">
    <property type="entry name" value="SAM"/>
    <property type="match status" value="1"/>
</dbReference>
<dbReference type="GO" id="GO:0003953">
    <property type="term" value="F:NAD+ nucleosidase activity"/>
    <property type="evidence" value="ECO:0007669"/>
    <property type="project" value="InterPro"/>
</dbReference>
<gene>
    <name evidence="9" type="ORF">PCAL00307_LOCUS19335</name>
    <name evidence="10" type="ORF">PECAL_3P07720</name>
</gene>
<reference evidence="10" key="2">
    <citation type="submission" date="2021-11" db="EMBL/GenBank/DDBJ databases">
        <authorList>
            <consortium name="Genoscope - CEA"/>
            <person name="William W."/>
        </authorList>
    </citation>
    <scope>NUCLEOTIDE SEQUENCE</scope>
</reference>
<dbReference type="SUPFAM" id="SSF48403">
    <property type="entry name" value="Ankyrin repeat"/>
    <property type="match status" value="1"/>
</dbReference>
<organism evidence="9">
    <name type="scientific">Pelagomonas calceolata</name>
    <dbReference type="NCBI Taxonomy" id="35677"/>
    <lineage>
        <taxon>Eukaryota</taxon>
        <taxon>Sar</taxon>
        <taxon>Stramenopiles</taxon>
        <taxon>Ochrophyta</taxon>
        <taxon>Pelagophyceae</taxon>
        <taxon>Pelagomonadales</taxon>
        <taxon>Pelagomonadaceae</taxon>
        <taxon>Pelagomonas</taxon>
    </lineage>
</organism>
<evidence type="ECO:0000256" key="1">
    <source>
        <dbReference type="ARBA" id="ARBA00004496"/>
    </source>
</evidence>
<feature type="region of interest" description="Disordered" evidence="7">
    <location>
        <begin position="1"/>
        <end position="23"/>
    </location>
</feature>
<dbReference type="PANTHER" id="PTHR22998:SF1">
    <property type="entry name" value="NAD(+) HYDROLASE SARM1"/>
    <property type="match status" value="1"/>
</dbReference>
<dbReference type="EMBL" id="CAKKNE010000003">
    <property type="protein sequence ID" value="CAH0370860.1"/>
    <property type="molecule type" value="Genomic_DNA"/>
</dbReference>
<dbReference type="EMBL" id="HBIW01022436">
    <property type="protein sequence ID" value="CAE0703887.1"/>
    <property type="molecule type" value="Transcribed_RNA"/>
</dbReference>
<dbReference type="InterPro" id="IPR002110">
    <property type="entry name" value="Ankyrin_rpt"/>
</dbReference>
<dbReference type="InterPro" id="IPR036770">
    <property type="entry name" value="Ankyrin_rpt-contain_sf"/>
</dbReference>
<evidence type="ECO:0000313" key="9">
    <source>
        <dbReference type="EMBL" id="CAE0703887.1"/>
    </source>
</evidence>
<evidence type="ECO:0000256" key="4">
    <source>
        <dbReference type="ARBA" id="ARBA00022801"/>
    </source>
</evidence>
<dbReference type="SUPFAM" id="SSF47769">
    <property type="entry name" value="SAM/Pointed domain"/>
    <property type="match status" value="1"/>
</dbReference>
<dbReference type="InterPro" id="IPR001660">
    <property type="entry name" value="SAM"/>
</dbReference>
<evidence type="ECO:0000259" key="8">
    <source>
        <dbReference type="PROSITE" id="PS50105"/>
    </source>
</evidence>
<keyword evidence="11" id="KW-1185">Reference proteome</keyword>
<evidence type="ECO:0000256" key="3">
    <source>
        <dbReference type="ARBA" id="ARBA00022737"/>
    </source>
</evidence>
<dbReference type="InterPro" id="IPR000048">
    <property type="entry name" value="IQ_motif_EF-hand-BS"/>
</dbReference>
<protein>
    <recommendedName>
        <fullName evidence="8">SAM domain-containing protein</fullName>
    </recommendedName>
</protein>
<feature type="domain" description="SAM" evidence="8">
    <location>
        <begin position="654"/>
        <end position="718"/>
    </location>
</feature>
<feature type="repeat" description="ANK" evidence="5">
    <location>
        <begin position="811"/>
        <end position="844"/>
    </location>
</feature>
<evidence type="ECO:0000256" key="5">
    <source>
        <dbReference type="PROSITE-ProRule" id="PRU00023"/>
    </source>
</evidence>
<keyword evidence="4" id="KW-0378">Hydrolase</keyword>
<dbReference type="SMART" id="SM00015">
    <property type="entry name" value="IQ"/>
    <property type="match status" value="4"/>
</dbReference>
<dbReference type="Gene3D" id="1.10.150.50">
    <property type="entry name" value="Transcription Factor, Ets-1"/>
    <property type="match status" value="1"/>
</dbReference>
<dbReference type="PROSITE" id="PS50105">
    <property type="entry name" value="SAM_DOMAIN"/>
    <property type="match status" value="1"/>
</dbReference>
<evidence type="ECO:0000313" key="11">
    <source>
        <dbReference type="Proteomes" id="UP000789595"/>
    </source>
</evidence>
<dbReference type="InterPro" id="IPR013761">
    <property type="entry name" value="SAM/pointed_sf"/>
</dbReference>
<comment type="subcellular location">
    <subcellularLocation>
        <location evidence="1">Cytoplasm</location>
    </subcellularLocation>
</comment>
<proteinExistence type="predicted"/>
<dbReference type="GO" id="GO:0005737">
    <property type="term" value="C:cytoplasm"/>
    <property type="evidence" value="ECO:0007669"/>
    <property type="project" value="UniProtKB-SubCell"/>
</dbReference>